<dbReference type="Pfam" id="PF21789">
    <property type="entry name" value="TNP-like_RNaseH_C"/>
    <property type="match status" value="1"/>
</dbReference>
<dbReference type="AlphaFoldDB" id="A0A6G0X2M3"/>
<organism evidence="4 5">
    <name type="scientific">Aphis craccivora</name>
    <name type="common">Cowpea aphid</name>
    <dbReference type="NCBI Taxonomy" id="307492"/>
    <lineage>
        <taxon>Eukaryota</taxon>
        <taxon>Metazoa</taxon>
        <taxon>Ecdysozoa</taxon>
        <taxon>Arthropoda</taxon>
        <taxon>Hexapoda</taxon>
        <taxon>Insecta</taxon>
        <taxon>Pterygota</taxon>
        <taxon>Neoptera</taxon>
        <taxon>Paraneoptera</taxon>
        <taxon>Hemiptera</taxon>
        <taxon>Sternorrhyncha</taxon>
        <taxon>Aphidomorpha</taxon>
        <taxon>Aphidoidea</taxon>
        <taxon>Aphididae</taxon>
        <taxon>Aphidini</taxon>
        <taxon>Aphis</taxon>
        <taxon>Aphis</taxon>
    </lineage>
</organism>
<evidence type="ECO:0000313" key="4">
    <source>
        <dbReference type="EMBL" id="KAF0734116.1"/>
    </source>
</evidence>
<dbReference type="Pfam" id="PF12017">
    <property type="entry name" value="Tnp_P_element"/>
    <property type="match status" value="1"/>
</dbReference>
<dbReference type="Proteomes" id="UP000478052">
    <property type="component" value="Unassembled WGS sequence"/>
</dbReference>
<dbReference type="InterPro" id="IPR048367">
    <property type="entry name" value="TNP-like_RNaseH_C"/>
</dbReference>
<feature type="domain" description="Transposable element P transposase-like RNase H C-terminal" evidence="3">
    <location>
        <begin position="174"/>
        <end position="207"/>
    </location>
</feature>
<keyword evidence="5" id="KW-1185">Reference proteome</keyword>
<proteinExistence type="predicted"/>
<sequence length="260" mass="29222">MSELLSEFENVSKESISQKLTEMNCSGYQKTIIEEIVSAAKISNPKGRQYSDEWIMLCMLLHIRTPSGYNFCKKNYILPLPSVSSLRRYLAMIDTAFREALTVCSKTLTFKGLVDYGEEYKTTNINEKATSGLVFMFQPLADTYCQPVAIFAAKGSVISTPSISWNFKYLLTGKINQDKLEMFFGTIHQAAGSNDHPSVPTCLQLYKLLAVYSVLKPPKSGNCTVNYDTPLTPIISITDLKETYNPQKSNLVENLKEKNE</sequence>
<comment type="caution">
    <text evidence="4">The sequence shown here is derived from an EMBL/GenBank/DDBJ whole genome shotgun (WGS) entry which is preliminary data.</text>
</comment>
<feature type="domain" description="THAP9-like helix-turn-helix" evidence="1">
    <location>
        <begin position="10"/>
        <end position="88"/>
    </location>
</feature>
<evidence type="ECO:0000259" key="2">
    <source>
        <dbReference type="Pfam" id="PF21787"/>
    </source>
</evidence>
<name>A0A6G0X2M3_APHCR</name>
<dbReference type="Pfam" id="PF21787">
    <property type="entry name" value="TNP-like_RNaseH_N"/>
    <property type="match status" value="1"/>
</dbReference>
<gene>
    <name evidence="4" type="ORF">FWK35_00032051</name>
</gene>
<dbReference type="OrthoDB" id="7675410at2759"/>
<reference evidence="4 5" key="1">
    <citation type="submission" date="2019-08" db="EMBL/GenBank/DDBJ databases">
        <title>Whole genome of Aphis craccivora.</title>
        <authorList>
            <person name="Voronova N.V."/>
            <person name="Shulinski R.S."/>
            <person name="Bandarenka Y.V."/>
            <person name="Zhorov D.G."/>
            <person name="Warner D."/>
        </authorList>
    </citation>
    <scope>NUCLEOTIDE SEQUENCE [LARGE SCALE GENOMIC DNA]</scope>
    <source>
        <strain evidence="4">180601</strain>
        <tissue evidence="4">Whole Body</tissue>
    </source>
</reference>
<feature type="domain" description="Transposable element P transposase-like RNase H" evidence="2">
    <location>
        <begin position="95"/>
        <end position="156"/>
    </location>
</feature>
<accession>A0A6G0X2M3</accession>
<dbReference type="InterPro" id="IPR021896">
    <property type="entry name" value="THAP9-like_HTH"/>
</dbReference>
<dbReference type="EMBL" id="VUJU01008207">
    <property type="protein sequence ID" value="KAF0734116.1"/>
    <property type="molecule type" value="Genomic_DNA"/>
</dbReference>
<protein>
    <submittedName>
        <fullName evidence="4">THAP-type domain-containing protein</fullName>
    </submittedName>
</protein>
<evidence type="ECO:0000313" key="5">
    <source>
        <dbReference type="Proteomes" id="UP000478052"/>
    </source>
</evidence>
<dbReference type="InterPro" id="IPR048365">
    <property type="entry name" value="TNP-like_RNaseH_N"/>
</dbReference>
<evidence type="ECO:0000259" key="1">
    <source>
        <dbReference type="Pfam" id="PF12017"/>
    </source>
</evidence>
<evidence type="ECO:0000259" key="3">
    <source>
        <dbReference type="Pfam" id="PF21789"/>
    </source>
</evidence>